<organism evidence="1 2">
    <name type="scientific">Tanacetum coccineum</name>
    <dbReference type="NCBI Taxonomy" id="301880"/>
    <lineage>
        <taxon>Eukaryota</taxon>
        <taxon>Viridiplantae</taxon>
        <taxon>Streptophyta</taxon>
        <taxon>Embryophyta</taxon>
        <taxon>Tracheophyta</taxon>
        <taxon>Spermatophyta</taxon>
        <taxon>Magnoliopsida</taxon>
        <taxon>eudicotyledons</taxon>
        <taxon>Gunneridae</taxon>
        <taxon>Pentapetalae</taxon>
        <taxon>asterids</taxon>
        <taxon>campanulids</taxon>
        <taxon>Asterales</taxon>
        <taxon>Asteraceae</taxon>
        <taxon>Asteroideae</taxon>
        <taxon>Anthemideae</taxon>
        <taxon>Anthemidinae</taxon>
        <taxon>Tanacetum</taxon>
    </lineage>
</organism>
<name>A0ABQ5D6V9_9ASTR</name>
<comment type="caution">
    <text evidence="1">The sequence shown here is derived from an EMBL/GenBank/DDBJ whole genome shotgun (WGS) entry which is preliminary data.</text>
</comment>
<reference evidence="1" key="1">
    <citation type="journal article" date="2022" name="Int. J. Mol. Sci.">
        <title>Draft Genome of Tanacetum Coccineum: Genomic Comparison of Closely Related Tanacetum-Family Plants.</title>
        <authorList>
            <person name="Yamashiro T."/>
            <person name="Shiraishi A."/>
            <person name="Nakayama K."/>
            <person name="Satake H."/>
        </authorList>
    </citation>
    <scope>NUCLEOTIDE SEQUENCE</scope>
</reference>
<reference evidence="1" key="2">
    <citation type="submission" date="2022-01" db="EMBL/GenBank/DDBJ databases">
        <authorList>
            <person name="Yamashiro T."/>
            <person name="Shiraishi A."/>
            <person name="Satake H."/>
            <person name="Nakayama K."/>
        </authorList>
    </citation>
    <scope>NUCLEOTIDE SEQUENCE</scope>
</reference>
<dbReference type="EMBL" id="BQNB010014975">
    <property type="protein sequence ID" value="GJT34552.1"/>
    <property type="molecule type" value="Genomic_DNA"/>
</dbReference>
<proteinExistence type="predicted"/>
<keyword evidence="2" id="KW-1185">Reference proteome</keyword>
<evidence type="ECO:0000313" key="1">
    <source>
        <dbReference type="EMBL" id="GJT34552.1"/>
    </source>
</evidence>
<protein>
    <submittedName>
        <fullName evidence="1">Uncharacterized protein</fullName>
    </submittedName>
</protein>
<accession>A0ABQ5D6V9</accession>
<gene>
    <name evidence="1" type="ORF">Tco_0924971</name>
</gene>
<evidence type="ECO:0000313" key="2">
    <source>
        <dbReference type="Proteomes" id="UP001151760"/>
    </source>
</evidence>
<sequence>MAQPQTQADVHQDELCSPKKRYALMDANKNIDLYHQLCPNESKIMENILQNHPLRFIIAASSSVPWIYMEATPPTPILTTTEAEDIILQDTIQLSIAEQKSHDVLEANQNVKKVEEHLIVEEIEKLVEGIENVQNVEVEKTVVVSQPVNVIEEEDELAEDDYELKRRGKGRM</sequence>
<dbReference type="Proteomes" id="UP001151760">
    <property type="component" value="Unassembled WGS sequence"/>
</dbReference>